<feature type="compositionally biased region" description="Gly residues" evidence="1">
    <location>
        <begin position="449"/>
        <end position="463"/>
    </location>
</feature>
<proteinExistence type="predicted"/>
<feature type="region of interest" description="Disordered" evidence="1">
    <location>
        <begin position="93"/>
        <end position="147"/>
    </location>
</feature>
<dbReference type="PANTHER" id="PTHR40050">
    <property type="entry name" value="INNER SPORE COAT PROTEIN H"/>
    <property type="match status" value="1"/>
</dbReference>
<feature type="compositionally biased region" description="Low complexity" evidence="1">
    <location>
        <begin position="25"/>
        <end position="47"/>
    </location>
</feature>
<feature type="region of interest" description="Disordered" evidence="1">
    <location>
        <begin position="24"/>
        <end position="80"/>
    </location>
</feature>
<feature type="chain" id="PRO_5021821412" evidence="2">
    <location>
        <begin position="25"/>
        <end position="606"/>
    </location>
</feature>
<accession>A0A518FLU8</accession>
<keyword evidence="2" id="KW-0732">Signal</keyword>
<dbReference type="RefSeq" id="WP_145455292.1">
    <property type="nucleotide sequence ID" value="NZ_CP036317.1"/>
</dbReference>
<sequence precursor="true">MKKDVYSNLFYLIAITIVTSPALAQTPGPSRQQTSQPPTQFGDRPSFPFGPGPGGPPGGRGGEERKLVEQFDADKDGSLNNAERQQARKFLKENPQQHRGPGGFGPPSGFGPPGSNSDPRSSRDRGHRRGPRTANRSAARPGRKISPDDVPIVEAELFDPAVLRTIFINFENKDWEAELEEFHGTDVEVAATLIVDRKEYPGCGIHFRGMSSYMMVPTGYKRSLNVSMDFLNEDQRLLGYKTLNLNNNSGDDSLLSTVLYSHIANKHMPAPKANLVRVVINGENWGIYTNVQQFNKTFLREHYPSAKGTRWKVSGSPRGGGGLDYRGDDPTQYGYPYEMKDGKEKSLKKLIELCRILDQTPPAELEAALKDKVDMEELLWFLAIDNALCNSDGYWIRASDYSIFLDKHDRFHFFPHDMNEAFRFVRGGPGFGPPHGPRGRFDPRQAGAGPRGTGSPDGFGPPGSSGRHPRGVPTQQHGSGQANHNTSGQLDPLIGLDDPSKPLRSRILAVPALRENYLQKVRTIANDLDWDELGPVVEQYRQLVLKEVKLDTRKLGSFENFVKLTASRIPVGTTAAVHGPGGHGAVNLHQFARERQKYLLQVTSKK</sequence>
<evidence type="ECO:0000313" key="4">
    <source>
        <dbReference type="Proteomes" id="UP000320839"/>
    </source>
</evidence>
<dbReference type="Pfam" id="PF08757">
    <property type="entry name" value="CotH"/>
    <property type="match status" value="1"/>
</dbReference>
<dbReference type="AlphaFoldDB" id="A0A518FLU8"/>
<evidence type="ECO:0000256" key="1">
    <source>
        <dbReference type="SAM" id="MobiDB-lite"/>
    </source>
</evidence>
<feature type="compositionally biased region" description="Gly residues" evidence="1">
    <location>
        <begin position="100"/>
        <end position="112"/>
    </location>
</feature>
<feature type="compositionally biased region" description="Polar residues" evidence="1">
    <location>
        <begin position="474"/>
        <end position="489"/>
    </location>
</feature>
<dbReference type="OrthoDB" id="3235126at2"/>
<feature type="signal peptide" evidence="2">
    <location>
        <begin position="1"/>
        <end position="24"/>
    </location>
</feature>
<dbReference type="EMBL" id="CP036317">
    <property type="protein sequence ID" value="QDV17245.1"/>
    <property type="molecule type" value="Genomic_DNA"/>
</dbReference>
<organism evidence="3 4">
    <name type="scientific">Gimesia panareensis</name>
    <dbReference type="NCBI Taxonomy" id="2527978"/>
    <lineage>
        <taxon>Bacteria</taxon>
        <taxon>Pseudomonadati</taxon>
        <taxon>Planctomycetota</taxon>
        <taxon>Planctomycetia</taxon>
        <taxon>Planctomycetales</taxon>
        <taxon>Planctomycetaceae</taxon>
        <taxon>Gimesia</taxon>
    </lineage>
</organism>
<dbReference type="InterPro" id="IPR014867">
    <property type="entry name" value="Spore_coat_CotH_CotH2/3/7"/>
</dbReference>
<feature type="region of interest" description="Disordered" evidence="1">
    <location>
        <begin position="428"/>
        <end position="498"/>
    </location>
</feature>
<protein>
    <submittedName>
        <fullName evidence="3">CotH protein</fullName>
    </submittedName>
</protein>
<feature type="compositionally biased region" description="Basic and acidic residues" evidence="1">
    <location>
        <begin position="61"/>
        <end position="77"/>
    </location>
</feature>
<gene>
    <name evidence="3" type="ORF">Pan153_18800</name>
</gene>
<evidence type="ECO:0000313" key="3">
    <source>
        <dbReference type="EMBL" id="QDV17245.1"/>
    </source>
</evidence>
<name>A0A518FLU8_9PLAN</name>
<dbReference type="PANTHER" id="PTHR40050:SF1">
    <property type="entry name" value="INNER SPORE COAT PROTEIN H"/>
    <property type="match status" value="1"/>
</dbReference>
<reference evidence="3 4" key="1">
    <citation type="submission" date="2019-02" db="EMBL/GenBank/DDBJ databases">
        <title>Deep-cultivation of Planctomycetes and their phenomic and genomic characterization uncovers novel biology.</title>
        <authorList>
            <person name="Wiegand S."/>
            <person name="Jogler M."/>
            <person name="Boedeker C."/>
            <person name="Pinto D."/>
            <person name="Vollmers J."/>
            <person name="Rivas-Marin E."/>
            <person name="Kohn T."/>
            <person name="Peeters S.H."/>
            <person name="Heuer A."/>
            <person name="Rast P."/>
            <person name="Oberbeckmann S."/>
            <person name="Bunk B."/>
            <person name="Jeske O."/>
            <person name="Meyerdierks A."/>
            <person name="Storesund J.E."/>
            <person name="Kallscheuer N."/>
            <person name="Luecker S."/>
            <person name="Lage O.M."/>
            <person name="Pohl T."/>
            <person name="Merkel B.J."/>
            <person name="Hornburger P."/>
            <person name="Mueller R.-W."/>
            <person name="Bruemmer F."/>
            <person name="Labrenz M."/>
            <person name="Spormann A.M."/>
            <person name="Op den Camp H."/>
            <person name="Overmann J."/>
            <person name="Amann R."/>
            <person name="Jetten M.S.M."/>
            <person name="Mascher T."/>
            <person name="Medema M.H."/>
            <person name="Devos D.P."/>
            <person name="Kaster A.-K."/>
            <person name="Ovreas L."/>
            <person name="Rohde M."/>
            <person name="Galperin M.Y."/>
            <person name="Jogler C."/>
        </authorList>
    </citation>
    <scope>NUCLEOTIDE SEQUENCE [LARGE SCALE GENOMIC DNA]</scope>
    <source>
        <strain evidence="3 4">Pan153</strain>
    </source>
</reference>
<dbReference type="Proteomes" id="UP000320839">
    <property type="component" value="Chromosome"/>
</dbReference>
<evidence type="ECO:0000256" key="2">
    <source>
        <dbReference type="SAM" id="SignalP"/>
    </source>
</evidence>